<keyword evidence="2 3" id="KW-0067">ATP-binding</keyword>
<dbReference type="AlphaFoldDB" id="A0A7W3T304"/>
<proteinExistence type="predicted"/>
<dbReference type="PANTHER" id="PTHR22683">
    <property type="entry name" value="SPORULATION PROTEIN RELATED"/>
    <property type="match status" value="1"/>
</dbReference>
<evidence type="ECO:0000256" key="3">
    <source>
        <dbReference type="PROSITE-ProRule" id="PRU00289"/>
    </source>
</evidence>
<feature type="domain" description="FtsK" evidence="5">
    <location>
        <begin position="164"/>
        <end position="363"/>
    </location>
</feature>
<dbReference type="PROSITE" id="PS50901">
    <property type="entry name" value="FTSK"/>
    <property type="match status" value="1"/>
</dbReference>
<protein>
    <submittedName>
        <fullName evidence="6">Plasmid transfer protein</fullName>
    </submittedName>
</protein>
<reference evidence="7" key="1">
    <citation type="submission" date="2019-10" db="EMBL/GenBank/DDBJ databases">
        <title>Streptomyces sp. nov., a novel actinobacterium isolated from alkaline environment.</title>
        <authorList>
            <person name="Golinska P."/>
        </authorList>
    </citation>
    <scope>NUCLEOTIDE SEQUENCE [LARGE SCALE GENOMIC DNA]</scope>
    <source>
        <strain evidence="7">DSM 42108</strain>
    </source>
</reference>
<comment type="caution">
    <text evidence="6">The sequence shown here is derived from an EMBL/GenBank/DDBJ whole genome shotgun (WGS) entry which is preliminary data.</text>
</comment>
<dbReference type="Pfam" id="PF01580">
    <property type="entry name" value="FtsK_SpoIIIE"/>
    <property type="match status" value="1"/>
</dbReference>
<dbReference type="InterPro" id="IPR027417">
    <property type="entry name" value="P-loop_NTPase"/>
</dbReference>
<dbReference type="RefSeq" id="WP_182663057.1">
    <property type="nucleotide sequence ID" value="NZ_VKHS01000203.1"/>
</dbReference>
<feature type="binding site" evidence="3">
    <location>
        <begin position="181"/>
        <end position="188"/>
    </location>
    <ligand>
        <name>ATP</name>
        <dbReference type="ChEBI" id="CHEBI:30616"/>
    </ligand>
</feature>
<dbReference type="Proteomes" id="UP000530234">
    <property type="component" value="Unassembled WGS sequence"/>
</dbReference>
<accession>A0A7W3T304</accession>
<feature type="coiled-coil region" evidence="4">
    <location>
        <begin position="228"/>
        <end position="255"/>
    </location>
</feature>
<dbReference type="Gene3D" id="3.40.50.300">
    <property type="entry name" value="P-loop containing nucleotide triphosphate hydrolases"/>
    <property type="match status" value="1"/>
</dbReference>
<name>A0A7W3T304_9ACTN</name>
<gene>
    <name evidence="6" type="ORF">FOE67_10860</name>
</gene>
<evidence type="ECO:0000313" key="7">
    <source>
        <dbReference type="Proteomes" id="UP000530234"/>
    </source>
</evidence>
<evidence type="ECO:0000259" key="5">
    <source>
        <dbReference type="PROSITE" id="PS50901"/>
    </source>
</evidence>
<organism evidence="6 7">
    <name type="scientific">Streptomyces calidiresistens</name>
    <dbReference type="NCBI Taxonomy" id="1485586"/>
    <lineage>
        <taxon>Bacteria</taxon>
        <taxon>Bacillati</taxon>
        <taxon>Actinomycetota</taxon>
        <taxon>Actinomycetes</taxon>
        <taxon>Kitasatosporales</taxon>
        <taxon>Streptomycetaceae</taxon>
        <taxon>Streptomyces</taxon>
    </lineage>
</organism>
<dbReference type="EMBL" id="VKHS01000203">
    <property type="protein sequence ID" value="MBB0230005.1"/>
    <property type="molecule type" value="Genomic_DNA"/>
</dbReference>
<keyword evidence="1 3" id="KW-0547">Nucleotide-binding</keyword>
<evidence type="ECO:0000256" key="1">
    <source>
        <dbReference type="ARBA" id="ARBA00022741"/>
    </source>
</evidence>
<evidence type="ECO:0000256" key="2">
    <source>
        <dbReference type="ARBA" id="ARBA00022840"/>
    </source>
</evidence>
<dbReference type="GO" id="GO:0003677">
    <property type="term" value="F:DNA binding"/>
    <property type="evidence" value="ECO:0007669"/>
    <property type="project" value="InterPro"/>
</dbReference>
<dbReference type="GO" id="GO:0005524">
    <property type="term" value="F:ATP binding"/>
    <property type="evidence" value="ECO:0007669"/>
    <property type="project" value="UniProtKB-UniRule"/>
</dbReference>
<dbReference type="InterPro" id="IPR002543">
    <property type="entry name" value="FtsK_dom"/>
</dbReference>
<sequence length="451" mass="49545">MTRLLLLLAVLVAGVWWLRVLRPGWYWLAVAGPWAAVKVSSRYASVMDACGLTVDPSRVRLAWARLARRPVPPPRVPRLVGLRLTRTGLVLRIRLRPGQDAFDFSSAADRMRHAFGMQQVTSREVRAGLVEVRMTGYDVLRRVRMPRLDPGPGLRLPMALCEDGSPWWRDYRQVPHALNLGATQSGKSVYQRRLITLLAPRPDVALVGIDCKQGVELSPLARRFSALVDNADDALALLEALISRMEETYRLIRREQRISADTPDAEITADIWGLPDPVRPTAVVVVIDEVAELSLFSTKEEEKRRDAIVTALVRLAQLGRAAGIYLEICGQRFGADLGKGITMLRAQLGGRVIHRLNDEGSAKMALGDMAPDAVLSTVQISADRPGTAVALNARGGWSLVRTPHTSLRDAVTTCNAHAHLAPRLPELERFRPTTGGVSLIKSGPRPVSPAA</sequence>
<dbReference type="InterPro" id="IPR050206">
    <property type="entry name" value="FtsK/SpoIIIE/SftA"/>
</dbReference>
<keyword evidence="4" id="KW-0175">Coiled coil</keyword>
<evidence type="ECO:0000313" key="6">
    <source>
        <dbReference type="EMBL" id="MBB0230005.1"/>
    </source>
</evidence>
<evidence type="ECO:0000256" key="4">
    <source>
        <dbReference type="SAM" id="Coils"/>
    </source>
</evidence>
<dbReference type="PANTHER" id="PTHR22683:SF41">
    <property type="entry name" value="DNA TRANSLOCASE FTSK"/>
    <property type="match status" value="1"/>
</dbReference>
<keyword evidence="7" id="KW-1185">Reference proteome</keyword>
<dbReference type="SUPFAM" id="SSF52540">
    <property type="entry name" value="P-loop containing nucleoside triphosphate hydrolases"/>
    <property type="match status" value="1"/>
</dbReference>